<feature type="non-terminal residue" evidence="3">
    <location>
        <position position="550"/>
    </location>
</feature>
<name>A0A6J4SDL2_9ACTN</name>
<feature type="compositionally biased region" description="Low complexity" evidence="1">
    <location>
        <begin position="190"/>
        <end position="203"/>
    </location>
</feature>
<dbReference type="AlphaFoldDB" id="A0A6J4SDL2"/>
<dbReference type="EMBL" id="CADCVT010000145">
    <property type="protein sequence ID" value="CAA9493012.1"/>
    <property type="molecule type" value="Genomic_DNA"/>
</dbReference>
<organism evidence="3">
    <name type="scientific">uncultured Solirubrobacteraceae bacterium</name>
    <dbReference type="NCBI Taxonomy" id="1162706"/>
    <lineage>
        <taxon>Bacteria</taxon>
        <taxon>Bacillati</taxon>
        <taxon>Actinomycetota</taxon>
        <taxon>Thermoleophilia</taxon>
        <taxon>Solirubrobacterales</taxon>
        <taxon>Solirubrobacteraceae</taxon>
        <taxon>environmental samples</taxon>
    </lineage>
</organism>
<reference evidence="3" key="1">
    <citation type="submission" date="2020-02" db="EMBL/GenBank/DDBJ databases">
        <authorList>
            <person name="Meier V. D."/>
        </authorList>
    </citation>
    <scope>NUCLEOTIDE SEQUENCE</scope>
    <source>
        <strain evidence="3">AVDCRST_MAG85</strain>
    </source>
</reference>
<feature type="region of interest" description="Disordered" evidence="1">
    <location>
        <begin position="305"/>
        <end position="324"/>
    </location>
</feature>
<proteinExistence type="predicted"/>
<feature type="chain" id="PRO_5026819037" evidence="2">
    <location>
        <begin position="34"/>
        <end position="550"/>
    </location>
</feature>
<evidence type="ECO:0000313" key="3">
    <source>
        <dbReference type="EMBL" id="CAA9493012.1"/>
    </source>
</evidence>
<feature type="compositionally biased region" description="Basic and acidic residues" evidence="1">
    <location>
        <begin position="256"/>
        <end position="266"/>
    </location>
</feature>
<feature type="compositionally biased region" description="Basic and acidic residues" evidence="1">
    <location>
        <begin position="212"/>
        <end position="231"/>
    </location>
</feature>
<accession>A0A6J4SDL2</accession>
<feature type="region of interest" description="Disordered" evidence="1">
    <location>
        <begin position="182"/>
        <end position="284"/>
    </location>
</feature>
<feature type="signal peptide" evidence="2">
    <location>
        <begin position="1"/>
        <end position="33"/>
    </location>
</feature>
<sequence length="550" mass="58727">MDARKSWRGCRTGLTAVVAAVLLAGGAGTVAVAEDLGLVSVDDAVEALMDANPAAVDETPVDGERVVPAVEQTADGFVADAKSTDVEIGDEPTDPITLETRAGDLDITQQNVAPLASDGEAVGDSAVVYANTGKDADTAVKPTEGGVETFTGIRSEDAAEDFSFEVDLAGEETLVEMPDGGVAIVDADPDPAAKAEAGPKPADVPAGSEQADELKEKAGVDAVDPDPKAEAEAEAAVEETGVKRPEGAEGAAAVDARPDETVKPDDAATAPGAPVPTLEDAPTAEELAEKAAKVEQQVEDTAEATLESAQDSAQAADAAVEKANAAQAAEQPVVVAEFHPPTSQDADGDPVETTLEVEGDTVTMHVDHRGEDVAYPIAADPWVTVVKTRWVWKARPVYRTETYLSHWEQSSFYVGHWHPAWCWWGVHCTDAGWGWWRNYYNWNTYLTYWPSWDWGPSYQLYWRPVYRQRSVVSHWVWYQAAENYLENVYVAGPEDQGPFGTEHLALDLGQVDKIGSAADEGPDLDASAAAYDNRGCRRTHDVRNLRAAGT</sequence>
<feature type="compositionally biased region" description="Low complexity" evidence="1">
    <location>
        <begin position="307"/>
        <end position="324"/>
    </location>
</feature>
<keyword evidence="2" id="KW-0732">Signal</keyword>
<gene>
    <name evidence="3" type="ORF">AVDCRST_MAG85-1333</name>
</gene>
<evidence type="ECO:0000256" key="1">
    <source>
        <dbReference type="SAM" id="MobiDB-lite"/>
    </source>
</evidence>
<evidence type="ECO:0000256" key="2">
    <source>
        <dbReference type="SAM" id="SignalP"/>
    </source>
</evidence>
<protein>
    <submittedName>
        <fullName evidence="3">Uncharacterized protein</fullName>
    </submittedName>
</protein>